<name>A0A9D1JPV0_9FIRM</name>
<dbReference type="InterPro" id="IPR015421">
    <property type="entry name" value="PyrdxlP-dep_Trfase_major"/>
</dbReference>
<dbReference type="GO" id="GO:0008483">
    <property type="term" value="F:transaminase activity"/>
    <property type="evidence" value="ECO:0007669"/>
    <property type="project" value="UniProtKB-KW"/>
</dbReference>
<dbReference type="Proteomes" id="UP000823927">
    <property type="component" value="Unassembled WGS sequence"/>
</dbReference>
<dbReference type="Pfam" id="PF00155">
    <property type="entry name" value="Aminotran_1_2"/>
    <property type="match status" value="1"/>
</dbReference>
<evidence type="ECO:0000313" key="8">
    <source>
        <dbReference type="EMBL" id="HIS46497.1"/>
    </source>
</evidence>
<organism evidence="8 9">
    <name type="scientific">Candidatus Scybalocola faecigallinarum</name>
    <dbReference type="NCBI Taxonomy" id="2840941"/>
    <lineage>
        <taxon>Bacteria</taxon>
        <taxon>Bacillati</taxon>
        <taxon>Bacillota</taxon>
        <taxon>Clostridia</taxon>
        <taxon>Lachnospirales</taxon>
        <taxon>Lachnospiraceae</taxon>
        <taxon>Lachnospiraceae incertae sedis</taxon>
        <taxon>Candidatus Scybalocola (ex Gilroy et al. 2021)</taxon>
    </lineage>
</organism>
<dbReference type="InterPro" id="IPR004839">
    <property type="entry name" value="Aminotransferase_I/II_large"/>
</dbReference>
<sequence>MRNPLSKTITEIKPSGIRKFFDLVTEMNDPEVISLGVGEPDFDTPWFIREEGIYSLEKGRTFYTSNSGLKELREEICNYLERHCHVSYDYQHEVLVTVGGSEAIDIGLRAMLDPGDEVLIPQPSYVSYEPCTILAGGVPVIINLKEENEFRLTKEDLLNAITPKTKVLIMPFPNNPTGAIMERKDLEAIAQVCIEKDIFVMSDEIYSALTYGVEHVSIASLPGMKERTILINGFSKGYAMTGWRLGYACGPKEIIEQMTKIHQFAIMCAPTTSQYAAVQALKYGDDEVEKMRQSYDQRRKFLIHTFRKMGLECFEPFGAFYIFPSIKSLNMSSDEFAQRLLQAEKVAVVPGTAFGDCGEGFLRISYAYSLEELKTATDRIARFVAYLKEHPEGEKP</sequence>
<keyword evidence="4 6" id="KW-0808">Transferase</keyword>
<dbReference type="EMBL" id="DVIT01000012">
    <property type="protein sequence ID" value="HIS46497.1"/>
    <property type="molecule type" value="Genomic_DNA"/>
</dbReference>
<dbReference type="AlphaFoldDB" id="A0A9D1JPV0"/>
<dbReference type="PANTHER" id="PTHR46383">
    <property type="entry name" value="ASPARTATE AMINOTRANSFERASE"/>
    <property type="match status" value="1"/>
</dbReference>
<dbReference type="FunFam" id="3.40.640.10:FF:000033">
    <property type="entry name" value="Aspartate aminotransferase"/>
    <property type="match status" value="1"/>
</dbReference>
<dbReference type="GO" id="GO:0030170">
    <property type="term" value="F:pyridoxal phosphate binding"/>
    <property type="evidence" value="ECO:0007669"/>
    <property type="project" value="InterPro"/>
</dbReference>
<keyword evidence="3 6" id="KW-0032">Aminotransferase</keyword>
<evidence type="ECO:0000256" key="3">
    <source>
        <dbReference type="ARBA" id="ARBA00022576"/>
    </source>
</evidence>
<dbReference type="PROSITE" id="PS00105">
    <property type="entry name" value="AA_TRANSFER_CLASS_1"/>
    <property type="match status" value="1"/>
</dbReference>
<dbReference type="InterPro" id="IPR050596">
    <property type="entry name" value="AspAT/PAT-like"/>
</dbReference>
<keyword evidence="5" id="KW-0663">Pyridoxal phosphate</keyword>
<evidence type="ECO:0000256" key="6">
    <source>
        <dbReference type="RuleBase" id="RU000481"/>
    </source>
</evidence>
<evidence type="ECO:0000256" key="5">
    <source>
        <dbReference type="ARBA" id="ARBA00022898"/>
    </source>
</evidence>
<reference evidence="8" key="2">
    <citation type="journal article" date="2021" name="PeerJ">
        <title>Extensive microbial diversity within the chicken gut microbiome revealed by metagenomics and culture.</title>
        <authorList>
            <person name="Gilroy R."/>
            <person name="Ravi A."/>
            <person name="Getino M."/>
            <person name="Pursley I."/>
            <person name="Horton D.L."/>
            <person name="Alikhan N.F."/>
            <person name="Baker D."/>
            <person name="Gharbi K."/>
            <person name="Hall N."/>
            <person name="Watson M."/>
            <person name="Adriaenssens E.M."/>
            <person name="Foster-Nyarko E."/>
            <person name="Jarju S."/>
            <person name="Secka A."/>
            <person name="Antonio M."/>
            <person name="Oren A."/>
            <person name="Chaudhuri R.R."/>
            <person name="La Ragione R."/>
            <person name="Hildebrand F."/>
            <person name="Pallen M.J."/>
        </authorList>
    </citation>
    <scope>NUCLEOTIDE SEQUENCE</scope>
    <source>
        <strain evidence="8">CHK178-757</strain>
    </source>
</reference>
<dbReference type="GO" id="GO:0006520">
    <property type="term" value="P:amino acid metabolic process"/>
    <property type="evidence" value="ECO:0007669"/>
    <property type="project" value="InterPro"/>
</dbReference>
<dbReference type="InterPro" id="IPR004838">
    <property type="entry name" value="NHTrfase_class1_PyrdxlP-BS"/>
</dbReference>
<comment type="caution">
    <text evidence="8">The sequence shown here is derived from an EMBL/GenBank/DDBJ whole genome shotgun (WGS) entry which is preliminary data.</text>
</comment>
<protein>
    <recommendedName>
        <fullName evidence="6">Aminotransferase</fullName>
        <ecNumber evidence="6">2.6.1.-</ecNumber>
    </recommendedName>
</protein>
<dbReference type="InterPro" id="IPR015422">
    <property type="entry name" value="PyrdxlP-dep_Trfase_small"/>
</dbReference>
<evidence type="ECO:0000313" key="9">
    <source>
        <dbReference type="Proteomes" id="UP000823927"/>
    </source>
</evidence>
<feature type="domain" description="Aminotransferase class I/classII large" evidence="7">
    <location>
        <begin position="31"/>
        <end position="380"/>
    </location>
</feature>
<dbReference type="EC" id="2.6.1.-" evidence="6"/>
<dbReference type="InterPro" id="IPR015424">
    <property type="entry name" value="PyrdxlP-dep_Trfase"/>
</dbReference>
<accession>A0A9D1JPV0</accession>
<evidence type="ECO:0000259" key="7">
    <source>
        <dbReference type="Pfam" id="PF00155"/>
    </source>
</evidence>
<gene>
    <name evidence="8" type="ORF">IAB46_02880</name>
</gene>
<dbReference type="CDD" id="cd00609">
    <property type="entry name" value="AAT_like"/>
    <property type="match status" value="1"/>
</dbReference>
<reference evidence="8" key="1">
    <citation type="submission" date="2020-10" db="EMBL/GenBank/DDBJ databases">
        <authorList>
            <person name="Gilroy R."/>
        </authorList>
    </citation>
    <scope>NUCLEOTIDE SEQUENCE</scope>
    <source>
        <strain evidence="8">CHK178-757</strain>
    </source>
</reference>
<dbReference type="SUPFAM" id="SSF53383">
    <property type="entry name" value="PLP-dependent transferases"/>
    <property type="match status" value="1"/>
</dbReference>
<dbReference type="PANTHER" id="PTHR46383:SF3">
    <property type="entry name" value="ASPARTATE AMINOTRANSFERASE-RELATED"/>
    <property type="match status" value="1"/>
</dbReference>
<dbReference type="Gene3D" id="3.90.1150.10">
    <property type="entry name" value="Aspartate Aminotransferase, domain 1"/>
    <property type="match status" value="1"/>
</dbReference>
<dbReference type="Gene3D" id="3.40.640.10">
    <property type="entry name" value="Type I PLP-dependent aspartate aminotransferase-like (Major domain)"/>
    <property type="match status" value="1"/>
</dbReference>
<comment type="cofactor">
    <cofactor evidence="1 6">
        <name>pyridoxal 5'-phosphate</name>
        <dbReference type="ChEBI" id="CHEBI:597326"/>
    </cofactor>
</comment>
<evidence type="ECO:0000256" key="4">
    <source>
        <dbReference type="ARBA" id="ARBA00022679"/>
    </source>
</evidence>
<comment type="similarity">
    <text evidence="2 6">Belongs to the class-I pyridoxal-phosphate-dependent aminotransferase family.</text>
</comment>
<proteinExistence type="inferred from homology"/>
<evidence type="ECO:0000256" key="1">
    <source>
        <dbReference type="ARBA" id="ARBA00001933"/>
    </source>
</evidence>
<evidence type="ECO:0000256" key="2">
    <source>
        <dbReference type="ARBA" id="ARBA00007441"/>
    </source>
</evidence>